<proteinExistence type="predicted"/>
<gene>
    <name evidence="2" type="ORF">W59_23770</name>
</gene>
<evidence type="ECO:0000313" key="2">
    <source>
        <dbReference type="EMBL" id="EID77422.1"/>
    </source>
</evidence>
<dbReference type="Proteomes" id="UP000006447">
    <property type="component" value="Unassembled WGS sequence"/>
</dbReference>
<sequence length="221" mass="25226">MTSSQTLTFNVFGPLLSNSAWFCRVLSTVLDMDVHGIDRAEIEYAPARPSLALGDKTRLDLWMLLQTDIGTLSLAVEVKYVDRFNSRYLPVWTNTRYQRLLEEKGAYWDFTEPVTRSRTINQLLRCHALSVFLSPSADAPPAHLLVLHHPDDQSAQKVVDEYVTATKPHSSVLRTTINTLFDVMLDCAETTDQRITAHLLFDRYVKHDLSEASWQLSNTRQ</sequence>
<protein>
    <recommendedName>
        <fullName evidence="1">PD-(D/E)XK nuclease-like domain-containing protein</fullName>
    </recommendedName>
</protein>
<comment type="caution">
    <text evidence="2">The sequence shown here is derived from an EMBL/GenBank/DDBJ whole genome shotgun (WGS) entry which is preliminary data.</text>
</comment>
<organism evidence="2 3">
    <name type="scientific">Rhodococcus opacus RKJ300 = JCM 13270</name>
    <dbReference type="NCBI Taxonomy" id="1165867"/>
    <lineage>
        <taxon>Bacteria</taxon>
        <taxon>Bacillati</taxon>
        <taxon>Actinomycetota</taxon>
        <taxon>Actinomycetes</taxon>
        <taxon>Mycobacteriales</taxon>
        <taxon>Nocardiaceae</taxon>
        <taxon>Rhodococcus</taxon>
    </lineage>
</organism>
<evidence type="ECO:0000259" key="1">
    <source>
        <dbReference type="Pfam" id="PF20796"/>
    </source>
</evidence>
<evidence type="ECO:0000313" key="3">
    <source>
        <dbReference type="Proteomes" id="UP000006447"/>
    </source>
</evidence>
<name>I0WM06_RHOOP</name>
<dbReference type="Pfam" id="PF20796">
    <property type="entry name" value="PDDEXK_13"/>
    <property type="match status" value="1"/>
</dbReference>
<dbReference type="AlphaFoldDB" id="I0WM06"/>
<dbReference type="PATRIC" id="fig|1165867.3.peg.4850"/>
<feature type="domain" description="PD-(D/E)XK nuclease-like" evidence="1">
    <location>
        <begin position="1"/>
        <end position="205"/>
    </location>
</feature>
<dbReference type="EMBL" id="AJJH01000135">
    <property type="protein sequence ID" value="EID77422.1"/>
    <property type="molecule type" value="Genomic_DNA"/>
</dbReference>
<reference evidence="2 3" key="1">
    <citation type="journal article" date="2012" name="J. Bacteriol.">
        <title>Draft genome sequence of the nitrophenol-degrading actinomycete Rhodococcus imtechensis RKJ300.</title>
        <authorList>
            <person name="Vikram S."/>
            <person name="Kumar S."/>
            <person name="Subramanian S."/>
            <person name="Raghava G.P."/>
        </authorList>
    </citation>
    <scope>NUCLEOTIDE SEQUENCE [LARGE SCALE GENOMIC DNA]</scope>
    <source>
        <strain evidence="2 3">RKJ300</strain>
    </source>
</reference>
<accession>I0WM06</accession>
<dbReference type="InterPro" id="IPR048822">
    <property type="entry name" value="PDDEXK_13"/>
</dbReference>